<feature type="domain" description="NAC" evidence="6">
    <location>
        <begin position="4"/>
        <end position="170"/>
    </location>
</feature>
<accession>A0AAW1IGL3</accession>
<evidence type="ECO:0000313" key="7">
    <source>
        <dbReference type="EMBL" id="KAK9689133.1"/>
    </source>
</evidence>
<evidence type="ECO:0000256" key="3">
    <source>
        <dbReference type="ARBA" id="ARBA00023163"/>
    </source>
</evidence>
<keyword evidence="9" id="KW-1185">Reference proteome</keyword>
<keyword evidence="4" id="KW-0539">Nucleus</keyword>
<evidence type="ECO:0000256" key="1">
    <source>
        <dbReference type="ARBA" id="ARBA00023015"/>
    </source>
</evidence>
<proteinExistence type="predicted"/>
<reference evidence="8 9" key="1">
    <citation type="submission" date="2024-03" db="EMBL/GenBank/DDBJ databases">
        <title>WGS assembly of Saponaria officinalis var. Norfolk2.</title>
        <authorList>
            <person name="Jenkins J."/>
            <person name="Shu S."/>
            <person name="Grimwood J."/>
            <person name="Barry K."/>
            <person name="Goodstein D."/>
            <person name="Schmutz J."/>
            <person name="Leebens-Mack J."/>
            <person name="Osbourn A."/>
        </authorList>
    </citation>
    <scope>NUCLEOTIDE SEQUENCE [LARGE SCALE GENOMIC DNA]</scope>
    <source>
        <strain evidence="9">cv. Norfolk2</strain>
        <strain evidence="8">JIC</strain>
        <tissue evidence="8">Leaf</tissue>
    </source>
</reference>
<dbReference type="InterPro" id="IPR036093">
    <property type="entry name" value="NAC_dom_sf"/>
</dbReference>
<organism evidence="8 9">
    <name type="scientific">Saponaria officinalis</name>
    <name type="common">Common soapwort</name>
    <name type="synonym">Lychnis saponaria</name>
    <dbReference type="NCBI Taxonomy" id="3572"/>
    <lineage>
        <taxon>Eukaryota</taxon>
        <taxon>Viridiplantae</taxon>
        <taxon>Streptophyta</taxon>
        <taxon>Embryophyta</taxon>
        <taxon>Tracheophyta</taxon>
        <taxon>Spermatophyta</taxon>
        <taxon>Magnoliopsida</taxon>
        <taxon>eudicotyledons</taxon>
        <taxon>Gunneridae</taxon>
        <taxon>Pentapetalae</taxon>
        <taxon>Caryophyllales</taxon>
        <taxon>Caryophyllaceae</taxon>
        <taxon>Caryophylleae</taxon>
        <taxon>Saponaria</taxon>
    </lineage>
</organism>
<name>A0AAW1IGL3_SAPOF</name>
<evidence type="ECO:0000256" key="4">
    <source>
        <dbReference type="ARBA" id="ARBA00023242"/>
    </source>
</evidence>
<keyword evidence="1" id="KW-0805">Transcription regulation</keyword>
<evidence type="ECO:0000256" key="2">
    <source>
        <dbReference type="ARBA" id="ARBA00023125"/>
    </source>
</evidence>
<dbReference type="EMBL" id="JBDFQZ010000009">
    <property type="protein sequence ID" value="KAK9689134.1"/>
    <property type="molecule type" value="Genomic_DNA"/>
</dbReference>
<dbReference type="PROSITE" id="PS51005">
    <property type="entry name" value="NAC"/>
    <property type="match status" value="1"/>
</dbReference>
<evidence type="ECO:0000259" key="6">
    <source>
        <dbReference type="PROSITE" id="PS51005"/>
    </source>
</evidence>
<evidence type="ECO:0000313" key="8">
    <source>
        <dbReference type="EMBL" id="KAK9689134.1"/>
    </source>
</evidence>
<dbReference type="Pfam" id="PF02365">
    <property type="entry name" value="NAM"/>
    <property type="match status" value="1"/>
</dbReference>
<dbReference type="PANTHER" id="PTHR31719">
    <property type="entry name" value="NAC TRANSCRIPTION FACTOR 56"/>
    <property type="match status" value="1"/>
</dbReference>
<dbReference type="GO" id="GO:0003677">
    <property type="term" value="F:DNA binding"/>
    <property type="evidence" value="ECO:0007669"/>
    <property type="project" value="UniProtKB-KW"/>
</dbReference>
<sequence length="341" mass="38039">MANFPMGVRFKPTKAQLVGYFLDRKLSGQPTPTCYPQFLDFDVYGDHPSNVLANTMYLRGDGNGGYGGLDEGYFFSRLKKTTSDGKRITRFINGNGTWSEKSKTKKVYDETMSFAIGTDKYFKFKPIVVRANNNNSNNNMEGHNEEEWMMHEYSHLGYETDIVLCHIIKKHGSHEDEFGDVCKSLKMSHTYAIGDCHEAGSSNKRGCVEYNYNGMMPQGFADHSLPENTSVENVMPKVVIGADDGLEGDTSVEVLTEEIESLLSADDDKEEDNDASDEALTEVIEGLIFDDKEEDNDVSDEALAEEIEGLIFDGDKEEDGTCNKQDTTTDVNPPVVPQDDV</sequence>
<dbReference type="Proteomes" id="UP001443914">
    <property type="component" value="Unassembled WGS sequence"/>
</dbReference>
<feature type="region of interest" description="Disordered" evidence="5">
    <location>
        <begin position="312"/>
        <end position="341"/>
    </location>
</feature>
<dbReference type="Gene3D" id="2.170.150.80">
    <property type="entry name" value="NAC domain"/>
    <property type="match status" value="1"/>
</dbReference>
<evidence type="ECO:0000256" key="5">
    <source>
        <dbReference type="SAM" id="MobiDB-lite"/>
    </source>
</evidence>
<dbReference type="EMBL" id="JBDFQZ010000009">
    <property type="protein sequence ID" value="KAK9689133.1"/>
    <property type="molecule type" value="Genomic_DNA"/>
</dbReference>
<protein>
    <recommendedName>
        <fullName evidence="6">NAC domain-containing protein</fullName>
    </recommendedName>
</protein>
<dbReference type="GO" id="GO:0006355">
    <property type="term" value="P:regulation of DNA-templated transcription"/>
    <property type="evidence" value="ECO:0007669"/>
    <property type="project" value="InterPro"/>
</dbReference>
<dbReference type="SUPFAM" id="SSF101941">
    <property type="entry name" value="NAC domain"/>
    <property type="match status" value="1"/>
</dbReference>
<dbReference type="InterPro" id="IPR003441">
    <property type="entry name" value="NAC-dom"/>
</dbReference>
<keyword evidence="3" id="KW-0804">Transcription</keyword>
<dbReference type="PANTHER" id="PTHR31719:SF243">
    <property type="entry name" value="NAC DOMAIN-CONTAINING PROTEIN"/>
    <property type="match status" value="1"/>
</dbReference>
<dbReference type="AlphaFoldDB" id="A0AAW1IGL3"/>
<evidence type="ECO:0000313" key="9">
    <source>
        <dbReference type="Proteomes" id="UP001443914"/>
    </source>
</evidence>
<gene>
    <name evidence="7" type="ORF">RND81_09G037200</name>
    <name evidence="8" type="ORF">RND81_09G037300</name>
</gene>
<comment type="caution">
    <text evidence="8">The sequence shown here is derived from an EMBL/GenBank/DDBJ whole genome shotgun (WGS) entry which is preliminary data.</text>
</comment>
<keyword evidence="2" id="KW-0238">DNA-binding</keyword>